<protein>
    <submittedName>
        <fullName evidence="2">Uncharacterized protein</fullName>
    </submittedName>
</protein>
<dbReference type="EMBL" id="SZYD01000001">
    <property type="protein sequence ID" value="KAD7480372.1"/>
    <property type="molecule type" value="Genomic_DNA"/>
</dbReference>
<organism evidence="2 3">
    <name type="scientific">Mikania micrantha</name>
    <name type="common">bitter vine</name>
    <dbReference type="NCBI Taxonomy" id="192012"/>
    <lineage>
        <taxon>Eukaryota</taxon>
        <taxon>Viridiplantae</taxon>
        <taxon>Streptophyta</taxon>
        <taxon>Embryophyta</taxon>
        <taxon>Tracheophyta</taxon>
        <taxon>Spermatophyta</taxon>
        <taxon>Magnoliopsida</taxon>
        <taxon>eudicotyledons</taxon>
        <taxon>Gunneridae</taxon>
        <taxon>Pentapetalae</taxon>
        <taxon>asterids</taxon>
        <taxon>campanulids</taxon>
        <taxon>Asterales</taxon>
        <taxon>Asteraceae</taxon>
        <taxon>Asteroideae</taxon>
        <taxon>Heliantheae alliance</taxon>
        <taxon>Eupatorieae</taxon>
        <taxon>Mikania</taxon>
    </lineage>
</organism>
<reference evidence="2 3" key="1">
    <citation type="submission" date="2019-05" db="EMBL/GenBank/DDBJ databases">
        <title>Mikania micrantha, genome provides insights into the molecular mechanism of rapid growth.</title>
        <authorList>
            <person name="Liu B."/>
        </authorList>
    </citation>
    <scope>NUCLEOTIDE SEQUENCE [LARGE SCALE GENOMIC DNA]</scope>
    <source>
        <strain evidence="2">NLD-2019</strain>
        <tissue evidence="2">Leaf</tissue>
    </source>
</reference>
<feature type="region of interest" description="Disordered" evidence="1">
    <location>
        <begin position="99"/>
        <end position="129"/>
    </location>
</feature>
<name>A0A5N6Q6X5_9ASTR</name>
<feature type="compositionally biased region" description="Low complexity" evidence="1">
    <location>
        <begin position="110"/>
        <end position="120"/>
    </location>
</feature>
<evidence type="ECO:0000313" key="3">
    <source>
        <dbReference type="Proteomes" id="UP000326396"/>
    </source>
</evidence>
<comment type="caution">
    <text evidence="2">The sequence shown here is derived from an EMBL/GenBank/DDBJ whole genome shotgun (WGS) entry which is preliminary data.</text>
</comment>
<evidence type="ECO:0000256" key="1">
    <source>
        <dbReference type="SAM" id="MobiDB-lite"/>
    </source>
</evidence>
<dbReference type="AlphaFoldDB" id="A0A5N6Q6X5"/>
<gene>
    <name evidence="2" type="ORF">E3N88_03508</name>
</gene>
<evidence type="ECO:0000313" key="2">
    <source>
        <dbReference type="EMBL" id="KAD7480372.1"/>
    </source>
</evidence>
<dbReference type="Proteomes" id="UP000326396">
    <property type="component" value="Linkage Group LG1"/>
</dbReference>
<keyword evidence="3" id="KW-1185">Reference proteome</keyword>
<proteinExistence type="predicted"/>
<accession>A0A5N6Q6X5</accession>
<sequence length="129" mass="13909">MVLCGGREEDCGGEEDLRPTGGVRRRGAVVEVEERGDGKDMGCCGRVFLGEGLRRRREGENIGFEETGKMRVMGSNLVGSNLMDIQVKERIRALIPGSNLMGGEGLRIPSGSRASGGTRVSGRRSRNRS</sequence>